<feature type="domain" description="Ig-like" evidence="5">
    <location>
        <begin position="682"/>
        <end position="770"/>
    </location>
</feature>
<dbReference type="InterPro" id="IPR003599">
    <property type="entry name" value="Ig_sub"/>
</dbReference>
<feature type="domain" description="Ig-like" evidence="5">
    <location>
        <begin position="867"/>
        <end position="956"/>
    </location>
</feature>
<dbReference type="InterPro" id="IPR003598">
    <property type="entry name" value="Ig_sub2"/>
</dbReference>
<evidence type="ECO:0000256" key="2">
    <source>
        <dbReference type="ARBA" id="ARBA00022737"/>
    </source>
</evidence>
<dbReference type="SMART" id="SM00406">
    <property type="entry name" value="IGv"/>
    <property type="match status" value="4"/>
</dbReference>
<feature type="domain" description="Ig-like" evidence="5">
    <location>
        <begin position="961"/>
        <end position="1049"/>
    </location>
</feature>
<dbReference type="OrthoDB" id="5969272at2759"/>
<gene>
    <name evidence="6" type="ORF">DV515_00008304</name>
</gene>
<proteinExistence type="predicted"/>
<dbReference type="EMBL" id="QUSF01000024">
    <property type="protein sequence ID" value="RLW01055.1"/>
    <property type="molecule type" value="Genomic_DNA"/>
</dbReference>
<dbReference type="AlphaFoldDB" id="A0A3L8SGD1"/>
<dbReference type="PANTHER" id="PTHR12231:SF218">
    <property type="entry name" value="MICROFIBRILLAR-ASSOCIATED PROTEIN 3-LIKE"/>
    <property type="match status" value="1"/>
</dbReference>
<dbReference type="InterPro" id="IPR007110">
    <property type="entry name" value="Ig-like_dom"/>
</dbReference>
<feature type="domain" description="Ig-like" evidence="5">
    <location>
        <begin position="211"/>
        <end position="302"/>
    </location>
</feature>
<feature type="domain" description="Ig-like" evidence="5">
    <location>
        <begin position="20"/>
        <end position="108"/>
    </location>
</feature>
<dbReference type="CDD" id="cd00096">
    <property type="entry name" value="Ig"/>
    <property type="match status" value="4"/>
</dbReference>
<keyword evidence="4" id="KW-0393">Immunoglobulin domain</keyword>
<dbReference type="Proteomes" id="UP000276834">
    <property type="component" value="Unassembled WGS sequence"/>
</dbReference>
<keyword evidence="2" id="KW-0677">Repeat</keyword>
<dbReference type="InterPro" id="IPR036179">
    <property type="entry name" value="Ig-like_dom_sf"/>
</dbReference>
<dbReference type="PROSITE" id="PS50835">
    <property type="entry name" value="IG_LIKE"/>
    <property type="match status" value="13"/>
</dbReference>
<name>A0A3L8SGD1_CHLGU</name>
<dbReference type="FunFam" id="2.60.40.10:FF:000218">
    <property type="entry name" value="titin isoform X1"/>
    <property type="match status" value="1"/>
</dbReference>
<keyword evidence="7" id="KW-1185">Reference proteome</keyword>
<organism evidence="6 7">
    <name type="scientific">Chloebia gouldiae</name>
    <name type="common">Gouldian finch</name>
    <name type="synonym">Erythrura gouldiae</name>
    <dbReference type="NCBI Taxonomy" id="44316"/>
    <lineage>
        <taxon>Eukaryota</taxon>
        <taxon>Metazoa</taxon>
        <taxon>Chordata</taxon>
        <taxon>Craniata</taxon>
        <taxon>Vertebrata</taxon>
        <taxon>Euteleostomi</taxon>
        <taxon>Archelosauria</taxon>
        <taxon>Archosauria</taxon>
        <taxon>Dinosauria</taxon>
        <taxon>Saurischia</taxon>
        <taxon>Theropoda</taxon>
        <taxon>Coelurosauria</taxon>
        <taxon>Aves</taxon>
        <taxon>Neognathae</taxon>
        <taxon>Neoaves</taxon>
        <taxon>Telluraves</taxon>
        <taxon>Australaves</taxon>
        <taxon>Passeriformes</taxon>
        <taxon>Passeroidea</taxon>
        <taxon>Passeridae</taxon>
        <taxon>Chloebia</taxon>
    </lineage>
</organism>
<dbReference type="InterPro" id="IPR013783">
    <property type="entry name" value="Ig-like_fold"/>
</dbReference>
<dbReference type="InterPro" id="IPR051170">
    <property type="entry name" value="Neural/epithelial_adhesion"/>
</dbReference>
<keyword evidence="3" id="KW-1015">Disulfide bond</keyword>
<accession>A0A3L8SGD1</accession>
<dbReference type="SUPFAM" id="SSF48726">
    <property type="entry name" value="Immunoglobulin"/>
    <property type="match status" value="13"/>
</dbReference>
<evidence type="ECO:0000313" key="6">
    <source>
        <dbReference type="EMBL" id="RLW01055.1"/>
    </source>
</evidence>
<dbReference type="FunFam" id="2.60.40.10:FF:000022">
    <property type="entry name" value="Cardiac titin"/>
    <property type="match status" value="12"/>
</dbReference>
<dbReference type="Gene3D" id="2.60.40.10">
    <property type="entry name" value="Immunoglobulins"/>
    <property type="match status" value="13"/>
</dbReference>
<dbReference type="InterPro" id="IPR013106">
    <property type="entry name" value="Ig_V-set"/>
</dbReference>
<dbReference type="STRING" id="44316.ENSEGOP00005012626"/>
<evidence type="ECO:0000256" key="1">
    <source>
        <dbReference type="ARBA" id="ARBA00022729"/>
    </source>
</evidence>
<feature type="domain" description="Ig-like" evidence="5">
    <location>
        <begin position="305"/>
        <end position="394"/>
    </location>
</feature>
<evidence type="ECO:0000259" key="5">
    <source>
        <dbReference type="PROSITE" id="PS50835"/>
    </source>
</evidence>
<keyword evidence="1" id="KW-0732">Signal</keyword>
<feature type="domain" description="Ig-like" evidence="5">
    <location>
        <begin position="116"/>
        <end position="206"/>
    </location>
</feature>
<feature type="domain" description="Ig-like" evidence="5">
    <location>
        <begin position="1152"/>
        <end position="1241"/>
    </location>
</feature>
<feature type="domain" description="Ig-like" evidence="5">
    <location>
        <begin position="492"/>
        <end position="569"/>
    </location>
</feature>
<feature type="domain" description="Ig-like" evidence="5">
    <location>
        <begin position="399"/>
        <end position="487"/>
    </location>
</feature>
<feature type="domain" description="Ig-like" evidence="5">
    <location>
        <begin position="585"/>
        <end position="676"/>
    </location>
</feature>
<comment type="caution">
    <text evidence="6">The sequence shown here is derived from an EMBL/GenBank/DDBJ whole genome shotgun (WGS) entry which is preliminary data.</text>
</comment>
<dbReference type="Pfam" id="PF07679">
    <property type="entry name" value="I-set"/>
    <property type="match status" value="13"/>
</dbReference>
<reference evidence="6 7" key="1">
    <citation type="journal article" date="2018" name="Proc. R. Soc. B">
        <title>A non-coding region near Follistatin controls head colour polymorphism in the Gouldian finch.</title>
        <authorList>
            <person name="Toomey M.B."/>
            <person name="Marques C.I."/>
            <person name="Andrade P."/>
            <person name="Araujo P.M."/>
            <person name="Sabatino S."/>
            <person name="Gazda M.A."/>
            <person name="Afonso S."/>
            <person name="Lopes R.J."/>
            <person name="Corbo J.C."/>
            <person name="Carneiro M."/>
        </authorList>
    </citation>
    <scope>NUCLEOTIDE SEQUENCE [LARGE SCALE GENOMIC DNA]</scope>
    <source>
        <strain evidence="6">Red01</strain>
        <tissue evidence="6">Muscle</tissue>
    </source>
</reference>
<dbReference type="SMART" id="SM00409">
    <property type="entry name" value="IG"/>
    <property type="match status" value="13"/>
</dbReference>
<evidence type="ECO:0000256" key="3">
    <source>
        <dbReference type="ARBA" id="ARBA00023157"/>
    </source>
</evidence>
<feature type="domain" description="Ig-like" evidence="5">
    <location>
        <begin position="775"/>
        <end position="857"/>
    </location>
</feature>
<sequence>MQPSGALPLLTTFSPSLEPPYFVTHLDRVEVKVGEPLTLKCQIGGSPEIKVSWYKDDTKLRSTQAYKMHFKNNVATLAFSAVEDSNIGEYICRAENNIGFATSTALLVVKERQLPPTFTRKLKDIQEVVGAPVTFDCRITGSEPIQVSWYKDGALLSDTDNMQSAFLNNVATLQILETSMDYCGQYTCSAQNALGTASSSAKLLLTEHLQPPFFDIKLVSIDVALGESATFKCHMTGSAPMRITWTRDNREIRPGGNYKMTLVENTASLTVLKVGKGDAGLYTCTASNSVGKDACAAQLAVQEPPRFIKKLDSSKLVKQHDSTTYECKIGGSPEIKVTWYKGETEIRPSEKYRMSFVDSVAVIEMHNLSVEDSGDYTCEAQNPAGSASTSTTLRVKAPPIFTKKPHPVETLKGSDIHLECELQGTPPFQISWYKDKREIRSSKKYKVMSENYIASLHILSVDTADVGEYHCKAVNDVGSDSCIGSVTLRAPPTFVKKLSDLTVVVGESIELQAAVQGSQPISVLWLKDKGEIIRESDNLWISYSENIATMQIGNAEPTNAGKYICQIKNDAGVQECFAMLKVLEPAVIVEKPGPVKVTAGDSCTLECTVDGTPELTARWFKDGNELSTDHKYKISFFNKVSGLKILNATLEDSGEYTFEVKNSVGKSSCTASVHVSDRIIPPSFTRKLKETYGQLGSSAVLECKVYGSPPILVSWFHDGQEITSGEKYQATLTDNTCSLKVNGLQESDMGTYLCTATNAAGSDECSAFLSVIESPSFVKKPEPLDVLSGANITFTSIVKGSPPLEVKWFRGSVELVPGPRCNITLQDSVAELELFDVHPLESGDYTCQVSNEAGKISCTTHLFVKEPAKFVKKVNDLSVEKGKNLILECTYMGTPPISVTWKKNGVKIMHSEKCSITTTDTSAILEIPSSKLEDQGQYSCYIENDSGKDTCHGTITILEPPYFIRSLEPVQVTVGDSASLQCQIAGTPEMIVSWYKGDTKLRGTATVKMHFRNQIATLVFSQVDSSDSGEYICKVENSVGEASSSSLLTVQERKLPPSFTRKLRDIHETVGLPVVFDCGIAGSEPIEVSWFKDGVRVKEDYNVHTSFVDNVATLQILKTDRSLIGQYTCTAVNAIGTASSSGRLVLTEGKTPPFFDIPLTPVDGIIGESADFECHVSGTQPIRVTWAKDDQEIRTGKNYQISYVDNTAHLTILRVDRGDSGRYTCYASNEVGKDSCTAQLAVKGTE</sequence>
<evidence type="ECO:0000313" key="7">
    <source>
        <dbReference type="Proteomes" id="UP000276834"/>
    </source>
</evidence>
<evidence type="ECO:0000256" key="4">
    <source>
        <dbReference type="ARBA" id="ARBA00023319"/>
    </source>
</evidence>
<protein>
    <recommendedName>
        <fullName evidence="5">Ig-like domain-containing protein</fullName>
    </recommendedName>
</protein>
<dbReference type="PANTHER" id="PTHR12231">
    <property type="entry name" value="CTX-RELATED TYPE I TRANSMEMBRANE PROTEIN"/>
    <property type="match status" value="1"/>
</dbReference>
<feature type="domain" description="Ig-like" evidence="5">
    <location>
        <begin position="1057"/>
        <end position="1147"/>
    </location>
</feature>
<dbReference type="InterPro" id="IPR013098">
    <property type="entry name" value="Ig_I-set"/>
</dbReference>
<dbReference type="SMART" id="SM00408">
    <property type="entry name" value="IGc2"/>
    <property type="match status" value="13"/>
</dbReference>